<name>A0ABU1N5Q7_9CAUL</name>
<dbReference type="InterPro" id="IPR023296">
    <property type="entry name" value="Glyco_hydro_beta-prop_sf"/>
</dbReference>
<protein>
    <recommendedName>
        <fullName evidence="2">beta-fructofuranosidase</fullName>
        <ecNumber evidence="2">3.2.1.26</ecNumber>
    </recommendedName>
</protein>
<evidence type="ECO:0000256" key="4">
    <source>
        <dbReference type="ARBA" id="ARBA00023295"/>
    </source>
</evidence>
<dbReference type="PANTHER" id="PTHR43101">
    <property type="entry name" value="BETA-FRUCTOSIDASE"/>
    <property type="match status" value="1"/>
</dbReference>
<sequence>MLASMLGAALLAVAPAAVQAQTPAAQTAQDGAVYFAGEPEGIGDPNPYYENGVYSIFYLKNEGRHPWWMSQTSDLSTWSKPIEAVKVGEQGSPDVWTGSGSVIADPAGGYRLFYTGHDPNGAPMEVTMVARAASLAGPWVKDPKATFAGKPTYDQRDFRDPFVFWNPQAKAYWMVLASRQKFDAVIALYTSPDLVKWTAAAPLYSERSPLNLEVPDLFSESDDWFIVFSDQREEYRLVRYLTAPKSDGKYEYGRFNGLDGRAFYAGRTAGSGRERLLFGWVAHKELHKDSRDLVWGGDLVAHAIRRAGPGVLAVSLPDAVAGQFSTERAKISLTQTLIGPADQALLAKADITVKPGDRFGVSFDAGKGGKSVLELDTTKGEAAFLYRGQGANAPRVAFPRTADGRYVVDLVIDPKRGLGVLYINRFRALSFRYYGVDKSDLALFADGGFSQLAGSVMVRAARKQGSGGSPP</sequence>
<comment type="caution">
    <text evidence="7">The sequence shown here is derived from an EMBL/GenBank/DDBJ whole genome shotgun (WGS) entry which is preliminary data.</text>
</comment>
<dbReference type="Proteomes" id="UP001262754">
    <property type="component" value="Unassembled WGS sequence"/>
</dbReference>
<dbReference type="CDD" id="cd08995">
    <property type="entry name" value="GH32_EcAec43-like"/>
    <property type="match status" value="1"/>
</dbReference>
<evidence type="ECO:0000256" key="3">
    <source>
        <dbReference type="ARBA" id="ARBA00022801"/>
    </source>
</evidence>
<dbReference type="EC" id="3.2.1.26" evidence="2"/>
<dbReference type="InterPro" id="IPR013148">
    <property type="entry name" value="Glyco_hydro_32_N"/>
</dbReference>
<dbReference type="PANTHER" id="PTHR43101:SF1">
    <property type="entry name" value="BETA-FRUCTOSIDASE"/>
    <property type="match status" value="1"/>
</dbReference>
<evidence type="ECO:0000256" key="5">
    <source>
        <dbReference type="SAM" id="SignalP"/>
    </source>
</evidence>
<evidence type="ECO:0000256" key="2">
    <source>
        <dbReference type="ARBA" id="ARBA00012758"/>
    </source>
</evidence>
<dbReference type="Pfam" id="PF00251">
    <property type="entry name" value="Glyco_hydro_32N"/>
    <property type="match status" value="1"/>
</dbReference>
<evidence type="ECO:0000313" key="7">
    <source>
        <dbReference type="EMBL" id="MDR6533784.1"/>
    </source>
</evidence>
<feature type="signal peptide" evidence="5">
    <location>
        <begin position="1"/>
        <end position="20"/>
    </location>
</feature>
<evidence type="ECO:0000259" key="6">
    <source>
        <dbReference type="Pfam" id="PF00251"/>
    </source>
</evidence>
<feature type="domain" description="Glycosyl hydrolase family 32 N-terminal" evidence="6">
    <location>
        <begin position="43"/>
        <end position="289"/>
    </location>
</feature>
<keyword evidence="8" id="KW-1185">Reference proteome</keyword>
<dbReference type="RefSeq" id="WP_310034737.1">
    <property type="nucleotide sequence ID" value="NZ_JAVDRL010000014.1"/>
</dbReference>
<reference evidence="7 8" key="1">
    <citation type="submission" date="2023-07" db="EMBL/GenBank/DDBJ databases">
        <title>Sorghum-associated microbial communities from plants grown in Nebraska, USA.</title>
        <authorList>
            <person name="Schachtman D."/>
        </authorList>
    </citation>
    <scope>NUCLEOTIDE SEQUENCE [LARGE SCALE GENOMIC DNA]</scope>
    <source>
        <strain evidence="7 8">DS2154</strain>
    </source>
</reference>
<dbReference type="InterPro" id="IPR051214">
    <property type="entry name" value="GH32_Enzymes"/>
</dbReference>
<keyword evidence="5" id="KW-0732">Signal</keyword>
<dbReference type="InterPro" id="IPR001362">
    <property type="entry name" value="Glyco_hydro_32"/>
</dbReference>
<dbReference type="SUPFAM" id="SSF75005">
    <property type="entry name" value="Arabinanase/levansucrase/invertase"/>
    <property type="match status" value="1"/>
</dbReference>
<dbReference type="Gene3D" id="2.115.10.20">
    <property type="entry name" value="Glycosyl hydrolase domain, family 43"/>
    <property type="match status" value="1"/>
</dbReference>
<accession>A0ABU1N5Q7</accession>
<dbReference type="EMBL" id="JAVDRL010000014">
    <property type="protein sequence ID" value="MDR6533784.1"/>
    <property type="molecule type" value="Genomic_DNA"/>
</dbReference>
<feature type="chain" id="PRO_5046864678" description="beta-fructofuranosidase" evidence="5">
    <location>
        <begin position="21"/>
        <end position="471"/>
    </location>
</feature>
<keyword evidence="3" id="KW-0378">Hydrolase</keyword>
<proteinExistence type="inferred from homology"/>
<dbReference type="SMART" id="SM00640">
    <property type="entry name" value="Glyco_32"/>
    <property type="match status" value="1"/>
</dbReference>
<keyword evidence="4" id="KW-0326">Glycosidase</keyword>
<comment type="similarity">
    <text evidence="1">Belongs to the glycosyl hydrolase 32 family.</text>
</comment>
<evidence type="ECO:0000313" key="8">
    <source>
        <dbReference type="Proteomes" id="UP001262754"/>
    </source>
</evidence>
<evidence type="ECO:0000256" key="1">
    <source>
        <dbReference type="ARBA" id="ARBA00009902"/>
    </source>
</evidence>
<gene>
    <name evidence="7" type="ORF">J2800_004554</name>
</gene>
<organism evidence="7 8">
    <name type="scientific">Caulobacter rhizosphaerae</name>
    <dbReference type="NCBI Taxonomy" id="2010972"/>
    <lineage>
        <taxon>Bacteria</taxon>
        <taxon>Pseudomonadati</taxon>
        <taxon>Pseudomonadota</taxon>
        <taxon>Alphaproteobacteria</taxon>
        <taxon>Caulobacterales</taxon>
        <taxon>Caulobacteraceae</taxon>
        <taxon>Caulobacter</taxon>
    </lineage>
</organism>